<dbReference type="OrthoDB" id="9798115at2"/>
<reference evidence="2 3" key="1">
    <citation type="submission" date="2016-10" db="EMBL/GenBank/DDBJ databases">
        <authorList>
            <person name="de Groot N.N."/>
        </authorList>
    </citation>
    <scope>NUCLEOTIDE SEQUENCE [LARGE SCALE GENOMIC DNA]</scope>
    <source>
        <strain evidence="2 3">CGMCC 1.9157</strain>
    </source>
</reference>
<evidence type="ECO:0000313" key="3">
    <source>
        <dbReference type="Proteomes" id="UP000199236"/>
    </source>
</evidence>
<keyword evidence="2" id="KW-0503">Monooxygenase</keyword>
<dbReference type="InterPro" id="IPR011008">
    <property type="entry name" value="Dimeric_a/b-barrel"/>
</dbReference>
<dbReference type="Proteomes" id="UP000199236">
    <property type="component" value="Unassembled WGS sequence"/>
</dbReference>
<dbReference type="EMBL" id="FOVR01000013">
    <property type="protein sequence ID" value="SFO80946.1"/>
    <property type="molecule type" value="Genomic_DNA"/>
</dbReference>
<gene>
    <name evidence="2" type="ORF">SAMN04488056_11364</name>
</gene>
<evidence type="ECO:0000313" key="2">
    <source>
        <dbReference type="EMBL" id="SFO80946.1"/>
    </source>
</evidence>
<dbReference type="SUPFAM" id="SSF54909">
    <property type="entry name" value="Dimeric alpha+beta barrel"/>
    <property type="match status" value="1"/>
</dbReference>
<dbReference type="InterPro" id="IPR007138">
    <property type="entry name" value="ABM_dom"/>
</dbReference>
<name>A0A1I5K8L7_9HYPH</name>
<organism evidence="2 3">
    <name type="scientific">Cohaesibacter marisflavi</name>
    <dbReference type="NCBI Taxonomy" id="655353"/>
    <lineage>
        <taxon>Bacteria</taxon>
        <taxon>Pseudomonadati</taxon>
        <taxon>Pseudomonadota</taxon>
        <taxon>Alphaproteobacteria</taxon>
        <taxon>Hyphomicrobiales</taxon>
        <taxon>Cohaesibacteraceae</taxon>
    </lineage>
</organism>
<dbReference type="PANTHER" id="PTHR34474:SF2">
    <property type="entry name" value="SIGNAL TRANSDUCTION PROTEIN TRAP"/>
    <property type="match status" value="1"/>
</dbReference>
<feature type="domain" description="ABM" evidence="1">
    <location>
        <begin position="2"/>
        <end position="97"/>
    </location>
</feature>
<dbReference type="Pfam" id="PF03992">
    <property type="entry name" value="ABM"/>
    <property type="match status" value="1"/>
</dbReference>
<dbReference type="PANTHER" id="PTHR34474">
    <property type="entry name" value="SIGNAL TRANSDUCTION PROTEIN TRAP"/>
    <property type="match status" value="1"/>
</dbReference>
<proteinExistence type="predicted"/>
<dbReference type="PROSITE" id="PS51725">
    <property type="entry name" value="ABM"/>
    <property type="match status" value="1"/>
</dbReference>
<dbReference type="STRING" id="655353.SAMN04488056_11364"/>
<dbReference type="AlphaFoldDB" id="A0A1I5K8L7"/>
<accession>A0A1I5K8L7</accession>
<sequence>MYLVMNRFRVKVGFEEAFEEVWRSRESKLLEREGFVRFDLLKGEESDGYVLFASHALWQDKEAFIGWTKSAQFRSSHGKPKNENPVEYAGPPVLECFEVLDDLTIVAAD</sequence>
<dbReference type="InterPro" id="IPR050404">
    <property type="entry name" value="Heme-degrading_MO"/>
</dbReference>
<protein>
    <submittedName>
        <fullName evidence="2">Heme-degrading monooxygenase HmoA</fullName>
    </submittedName>
</protein>
<keyword evidence="3" id="KW-1185">Reference proteome</keyword>
<dbReference type="RefSeq" id="WP_090074926.1">
    <property type="nucleotide sequence ID" value="NZ_FOVR01000013.1"/>
</dbReference>
<dbReference type="Gene3D" id="3.30.70.100">
    <property type="match status" value="1"/>
</dbReference>
<keyword evidence="2" id="KW-0560">Oxidoreductase</keyword>
<dbReference type="GO" id="GO:0004497">
    <property type="term" value="F:monooxygenase activity"/>
    <property type="evidence" value="ECO:0007669"/>
    <property type="project" value="UniProtKB-KW"/>
</dbReference>
<evidence type="ECO:0000259" key="1">
    <source>
        <dbReference type="PROSITE" id="PS51725"/>
    </source>
</evidence>